<dbReference type="Pfam" id="PF26310">
    <property type="entry name" value="YczF"/>
    <property type="match status" value="1"/>
</dbReference>
<keyword evidence="2" id="KW-0472">Membrane</keyword>
<feature type="transmembrane region" description="Helical" evidence="2">
    <location>
        <begin position="39"/>
        <end position="62"/>
    </location>
</feature>
<dbReference type="AlphaFoldDB" id="A0A6C0NUH4"/>
<dbReference type="Proteomes" id="UP000479114">
    <property type="component" value="Chromosome"/>
</dbReference>
<feature type="compositionally biased region" description="Polar residues" evidence="1">
    <location>
        <begin position="92"/>
        <end position="101"/>
    </location>
</feature>
<evidence type="ECO:0000313" key="4">
    <source>
        <dbReference type="Proteomes" id="UP000479114"/>
    </source>
</evidence>
<feature type="region of interest" description="Disordered" evidence="1">
    <location>
        <begin position="78"/>
        <end position="101"/>
    </location>
</feature>
<dbReference type="RefSeq" id="WP_162638404.1">
    <property type="nucleotide sequence ID" value="NZ_CP048286.1"/>
</dbReference>
<name>A0A6C0NUH4_9BACL</name>
<protein>
    <submittedName>
        <fullName evidence="3">Uncharacterized protein</fullName>
    </submittedName>
</protein>
<reference evidence="3 4" key="1">
    <citation type="submission" date="2020-02" db="EMBL/GenBank/DDBJ databases">
        <title>Paenibacillus sp. nov., isolated from rhizosphere soil of tomato.</title>
        <authorList>
            <person name="Weon H.-Y."/>
            <person name="Lee S.A."/>
        </authorList>
    </citation>
    <scope>NUCLEOTIDE SEQUENCE [LARGE SCALE GENOMIC DNA]</scope>
    <source>
        <strain evidence="3 4">14171R-81</strain>
    </source>
</reference>
<evidence type="ECO:0000256" key="1">
    <source>
        <dbReference type="SAM" id="MobiDB-lite"/>
    </source>
</evidence>
<feature type="transmembrane region" description="Helical" evidence="2">
    <location>
        <begin position="7"/>
        <end position="27"/>
    </location>
</feature>
<keyword evidence="2" id="KW-1133">Transmembrane helix</keyword>
<evidence type="ECO:0000256" key="2">
    <source>
        <dbReference type="SAM" id="Phobius"/>
    </source>
</evidence>
<organism evidence="3 4">
    <name type="scientific">Paenibacillus rhizovicinus</name>
    <dbReference type="NCBI Taxonomy" id="2704463"/>
    <lineage>
        <taxon>Bacteria</taxon>
        <taxon>Bacillati</taxon>
        <taxon>Bacillota</taxon>
        <taxon>Bacilli</taxon>
        <taxon>Bacillales</taxon>
        <taxon>Paenibacillaceae</taxon>
        <taxon>Paenibacillus</taxon>
    </lineage>
</organism>
<keyword evidence="4" id="KW-1185">Reference proteome</keyword>
<dbReference type="InterPro" id="IPR058725">
    <property type="entry name" value="YczF"/>
</dbReference>
<keyword evidence="2" id="KW-0812">Transmembrane</keyword>
<dbReference type="KEGG" id="prz:GZH47_02615"/>
<dbReference type="EMBL" id="CP048286">
    <property type="protein sequence ID" value="QHW29835.1"/>
    <property type="molecule type" value="Genomic_DNA"/>
</dbReference>
<proteinExistence type="predicted"/>
<evidence type="ECO:0000313" key="3">
    <source>
        <dbReference type="EMBL" id="QHW29835.1"/>
    </source>
</evidence>
<sequence length="101" mass="11331">MNGVKPYAIFALLLPCILALDLVMDFLQRLPADQIMRNFLFPFKMLDSVEKTIFAILLFFFVRKPLVAMLRRLWPNTGSSEPSGGSGGTPSAPQQTDNQQQ</sequence>
<accession>A0A6C0NUH4</accession>
<gene>
    <name evidence="3" type="ORF">GZH47_02615</name>
</gene>